<keyword evidence="2" id="KW-0472">Membrane</keyword>
<feature type="compositionally biased region" description="Polar residues" evidence="1">
    <location>
        <begin position="75"/>
        <end position="85"/>
    </location>
</feature>
<evidence type="ECO:0000256" key="1">
    <source>
        <dbReference type="SAM" id="MobiDB-lite"/>
    </source>
</evidence>
<accession>A0A6A5V832</accession>
<feature type="region of interest" description="Disordered" evidence="1">
    <location>
        <begin position="492"/>
        <end position="532"/>
    </location>
</feature>
<keyword evidence="2" id="KW-0812">Transmembrane</keyword>
<sequence>MPPKRTPTGNYYAGKSQFCSTLHPGQDMNDNERRRARVRIHLIYGSHPPLCDSSQTLCIPSGPIPTIPGVPAPSDHSSGRLQQHQPRARDAGPFWKMRKKGTRICWPREFQRKRLLGCPNPNASPVPGLQDLVEHEGTSTGPLHVKRACVQSAGFALLVLMYAAPSSVTQHRPGRGRGVKATNGGVHLCTSITLAGRKMRVSAALSKLIVALLALGAFAGCAFSTGCERRHMGSMPRTGGTSDAAGRDIGTREGLVSRRGSAALVVAVGMASVPAHGCVRGAKKRTAATSRRPTEVPKTQIGGPFLAPRMMATLPRWGNGIKQHSWIPSHARLANTVLWHRDWPDLPGGQGFVLISTPSQRDYSTCAATRNLVTLQSNPTLCKLHARWPCPSDVPHQHDLDCLPRVIDRPDKVHCLKTCRLQVRPRQGFLISSRNPTSTFQVPLIFLQTQIFSLSPIRNCSGRIPGRTRGATGLEVLFAARRDPLRRGWTVAGHRPTSCQATEQSERLVRSATVPSSGTNHSNTDMSERDNR</sequence>
<evidence type="ECO:0000313" key="4">
    <source>
        <dbReference type="Proteomes" id="UP000800036"/>
    </source>
</evidence>
<organism evidence="3 4">
    <name type="scientific">Bimuria novae-zelandiae CBS 107.79</name>
    <dbReference type="NCBI Taxonomy" id="1447943"/>
    <lineage>
        <taxon>Eukaryota</taxon>
        <taxon>Fungi</taxon>
        <taxon>Dikarya</taxon>
        <taxon>Ascomycota</taxon>
        <taxon>Pezizomycotina</taxon>
        <taxon>Dothideomycetes</taxon>
        <taxon>Pleosporomycetidae</taxon>
        <taxon>Pleosporales</taxon>
        <taxon>Massarineae</taxon>
        <taxon>Didymosphaeriaceae</taxon>
        <taxon>Bimuria</taxon>
    </lineage>
</organism>
<dbReference type="EMBL" id="ML976695">
    <property type="protein sequence ID" value="KAF1971176.1"/>
    <property type="molecule type" value="Genomic_DNA"/>
</dbReference>
<feature type="transmembrane region" description="Helical" evidence="2">
    <location>
        <begin position="208"/>
        <end position="227"/>
    </location>
</feature>
<feature type="region of interest" description="Disordered" evidence="1">
    <location>
        <begin position="282"/>
        <end position="301"/>
    </location>
</feature>
<protein>
    <submittedName>
        <fullName evidence="3">Uncharacterized protein</fullName>
    </submittedName>
</protein>
<proteinExistence type="predicted"/>
<dbReference type="Proteomes" id="UP000800036">
    <property type="component" value="Unassembled WGS sequence"/>
</dbReference>
<keyword evidence="2" id="KW-1133">Transmembrane helix</keyword>
<feature type="region of interest" description="Disordered" evidence="1">
    <location>
        <begin position="71"/>
        <end position="90"/>
    </location>
</feature>
<keyword evidence="4" id="KW-1185">Reference proteome</keyword>
<feature type="compositionally biased region" description="Polar residues" evidence="1">
    <location>
        <begin position="513"/>
        <end position="525"/>
    </location>
</feature>
<evidence type="ECO:0000313" key="3">
    <source>
        <dbReference type="EMBL" id="KAF1971176.1"/>
    </source>
</evidence>
<dbReference type="AlphaFoldDB" id="A0A6A5V832"/>
<gene>
    <name evidence="3" type="ORF">BU23DRAFT_648115</name>
</gene>
<reference evidence="3" key="1">
    <citation type="journal article" date="2020" name="Stud. Mycol.">
        <title>101 Dothideomycetes genomes: a test case for predicting lifestyles and emergence of pathogens.</title>
        <authorList>
            <person name="Haridas S."/>
            <person name="Albert R."/>
            <person name="Binder M."/>
            <person name="Bloem J."/>
            <person name="Labutti K."/>
            <person name="Salamov A."/>
            <person name="Andreopoulos B."/>
            <person name="Baker S."/>
            <person name="Barry K."/>
            <person name="Bills G."/>
            <person name="Bluhm B."/>
            <person name="Cannon C."/>
            <person name="Castanera R."/>
            <person name="Culley D."/>
            <person name="Daum C."/>
            <person name="Ezra D."/>
            <person name="Gonzalez J."/>
            <person name="Henrissat B."/>
            <person name="Kuo A."/>
            <person name="Liang C."/>
            <person name="Lipzen A."/>
            <person name="Lutzoni F."/>
            <person name="Magnuson J."/>
            <person name="Mondo S."/>
            <person name="Nolan M."/>
            <person name="Ohm R."/>
            <person name="Pangilinan J."/>
            <person name="Park H.-J."/>
            <person name="Ramirez L."/>
            <person name="Alfaro M."/>
            <person name="Sun H."/>
            <person name="Tritt A."/>
            <person name="Yoshinaga Y."/>
            <person name="Zwiers L.-H."/>
            <person name="Turgeon B."/>
            <person name="Goodwin S."/>
            <person name="Spatafora J."/>
            <person name="Crous P."/>
            <person name="Grigoriev I."/>
        </authorList>
    </citation>
    <scope>NUCLEOTIDE SEQUENCE</scope>
    <source>
        <strain evidence="3">CBS 107.79</strain>
    </source>
</reference>
<evidence type="ECO:0000256" key="2">
    <source>
        <dbReference type="SAM" id="Phobius"/>
    </source>
</evidence>
<name>A0A6A5V832_9PLEO</name>